<evidence type="ECO:0000256" key="2">
    <source>
        <dbReference type="ARBA" id="ARBA00022741"/>
    </source>
</evidence>
<dbReference type="InterPro" id="IPR003593">
    <property type="entry name" value="AAA+_ATPase"/>
</dbReference>
<dbReference type="SUPFAM" id="SSF52047">
    <property type="entry name" value="RNI-like"/>
    <property type="match status" value="2"/>
</dbReference>
<protein>
    <submittedName>
        <fullName evidence="8">Uncharacterized protein LOC18507145</fullName>
    </submittedName>
</protein>
<dbReference type="GeneID" id="18507145"/>
<sequence length="1748" mass="199045">MEIVVGVVSSIVTTAAKYTISPIKNHFKYLCNHENQVWSLKNQVESLKDARQRVQHSVDAAMRNGEEIEHDVDRWLTTVNKKIAEEVEKVMQNEDKAKKKCFLGLCPGFWTRYMLSMEAEEEAKAVAELLEQGKFDSVSYRGGPQGTMVASVKGFEAFESRTLVLNGIIEALKDASFGVLGVHGMGGVGKTTLVKEVARQVKEGKLFDSVVIAAVTQTLDVKDIQNQVAEQLGLKFEEQSRVGRALRLRERLQKEKKILVVLDDIWERLDLEEVGIPFGNEHEGCKILLTSRHLDVLSSGMETQKNFVVGLLYEKEAWDLFKKMAGDCVESCDLQPTAIEIAKKCAGLPIAIATVARALRNKRLFEWENALRELKRPSSRSFTGLTADVYSALELSYSCLEDEEVKFTFLLCSLIGHNGFVQNLLQCVMGLGSFRGVNTIKEARNKVLTVVSKLKSSCLLLDSYNDERFDIHDVVRDVAISIASRDHHMFVLRDGDVLKEWPDQETMKTCSVIFLSSPNISELPDELECSHLSFLFMNNDGSVNIPANFFRRTERLKVLHLAGMQFQSLPASINLLTNLHMLRLNRCALEDITIIGKLKKLEILNLARSDIKALPREIAQLTRLRLLDLRHCTELKIIPPNILSNLSKLEELYLEDSFVQWEDEALGSERRNVSLEELKHLSHLTTLYVDIPNAQIIPECLFSETLDRYKIFIGNGAWERFAKYKCSRTLRFKLDTSIHLDHGVKILLKKTEDLYLDQLKGIKNVVAELNNGEDFPHLKKLHIQNGLEVQYIATENTQFSQLQSMTLQDLPRLIGFSSEEKTSSTSQKEQRNTSTKPLFNKQIVFPQLKSLRLSSIKTERIWHNQLSETYCYCLPNLKSFIIEDCDHLQHLLLPSVARSLIHLEHFEIVDCKCLRDIIFTEEITEEQEDVICFPRLNSLKIKYLSNLIKFGSGNYNIEFPSLKVLEIENCPIQEFISESKMEGKYESSIQALFNEKAAFPSLERMRLSSLRNVKMIFHDQLPAGPLDSQLRELDIKNLPQLKHVWNKDPQGSLTYQNLRKVRVWHCGSLKNLFPASIAKDLPQLEDLTIICCGVEEIVSLGEGLEQPVRFRFPRVSSLELTYLEELKCFYPGQHTIVWPMLKKLKTDCSTFIKIVASERPSIQEMNENDRRESTEGQPLFLGEEVIPQLEELRLSKIDDIAMISDNQFRANFFHPIKVFALRGSNFPIGFVQRLNNLENLELFCCDFKDPVSCEGNVAEKPDAGTLSRIRKLKLGFCENLRYICKKASKLGHILSNLETLEVLWCNDLINFGPSSASFRNLTTLEVERCNKMINLVTPSVVQSLAQVTKIRIEYCERMTEIVANEGDEATYENEITFSKLKYLELYHLQSLASFCPGNHTFKFPSLEDLIVSSCPSLKVFSQGVSTTPQLQRVKESRNDHRGRWAGDLNTTIQQLYSEKGGYHHRYYLELSDTFSELMEIWNRSPQEILNFKNLGHLEVCNCSSLKYIFTPSMALRLRQLWTFKVKECPSMEAVIMEQGVEEEETTDKFTFPHLKSIKIESCSNLTSFYSGSRALKFPNLQVVRIADCPRMSTIASSSSRDKEKEASGDRSEKWDITTTFFSDKVSLLAKIHFHIFSFFFFSVVGYCSSGKTTLSASGMLLPDTLYNTEVAKCIWDSDGDQNLMLVMTVASVVEPFLTIQHRENLSQGLPELIPGAQIDIMVEENMGVNLDKGASCWVAARLLKMVGV</sequence>
<dbReference type="InterPro" id="IPR050905">
    <property type="entry name" value="Plant_NBS-LRR"/>
</dbReference>
<proteinExistence type="inferred from homology"/>
<reference evidence="8" key="2">
    <citation type="submission" date="2025-08" db="UniProtKB">
        <authorList>
            <consortium name="RefSeq"/>
        </authorList>
    </citation>
    <scope>IDENTIFICATION</scope>
</reference>
<comment type="similarity">
    <text evidence="1">Belongs to the disease resistance NB-LRR family.</text>
</comment>
<evidence type="ECO:0000313" key="8">
    <source>
        <dbReference type="RefSeq" id="XP_017976501.1"/>
    </source>
</evidence>
<dbReference type="Gene3D" id="3.40.50.300">
    <property type="entry name" value="P-loop containing nucleotide triphosphate hydrolases"/>
    <property type="match status" value="1"/>
</dbReference>
<evidence type="ECO:0000256" key="1">
    <source>
        <dbReference type="ARBA" id="ARBA00008894"/>
    </source>
</evidence>
<keyword evidence="4" id="KW-0067">ATP-binding</keyword>
<dbReference type="Gramene" id="Tc05v2_t016920.1">
    <property type="protein sequence ID" value="Tc05v2_p016920.1"/>
    <property type="gene ID" value="Tc05v2_g016920"/>
</dbReference>
<dbReference type="InterPro" id="IPR002182">
    <property type="entry name" value="NB-ARC"/>
</dbReference>
<evidence type="ECO:0000259" key="6">
    <source>
        <dbReference type="SMART" id="SM00382"/>
    </source>
</evidence>
<dbReference type="Gene3D" id="1.10.8.430">
    <property type="entry name" value="Helical domain of apoptotic protease-activating factors"/>
    <property type="match status" value="1"/>
</dbReference>
<keyword evidence="5" id="KW-0175">Coiled coil</keyword>
<dbReference type="Pfam" id="PF00931">
    <property type="entry name" value="NB-ARC"/>
    <property type="match status" value="1"/>
</dbReference>
<dbReference type="InterPro" id="IPR032675">
    <property type="entry name" value="LRR_dom_sf"/>
</dbReference>
<feature type="domain" description="AAA+ ATPase" evidence="6">
    <location>
        <begin position="176"/>
        <end position="312"/>
    </location>
</feature>
<dbReference type="KEGG" id="tcc:18507145"/>
<dbReference type="Pfam" id="PF23247">
    <property type="entry name" value="LRR_RPS2"/>
    <property type="match status" value="5"/>
</dbReference>
<dbReference type="SUPFAM" id="SSF52058">
    <property type="entry name" value="L domain-like"/>
    <property type="match status" value="1"/>
</dbReference>
<accession>A0AB32WEM5</accession>
<dbReference type="Gene3D" id="3.80.10.10">
    <property type="entry name" value="Ribonuclease Inhibitor"/>
    <property type="match status" value="4"/>
</dbReference>
<dbReference type="GO" id="GO:0006952">
    <property type="term" value="P:defense response"/>
    <property type="evidence" value="ECO:0007669"/>
    <property type="project" value="UniProtKB-KW"/>
</dbReference>
<dbReference type="FunFam" id="3.40.50.300:FF:001091">
    <property type="entry name" value="Probable disease resistance protein At1g61300"/>
    <property type="match status" value="1"/>
</dbReference>
<evidence type="ECO:0000256" key="3">
    <source>
        <dbReference type="ARBA" id="ARBA00022821"/>
    </source>
</evidence>
<evidence type="ECO:0000256" key="4">
    <source>
        <dbReference type="ARBA" id="ARBA00022840"/>
    </source>
</evidence>
<reference evidence="7" key="1">
    <citation type="journal article" date="1997" name="Nucleic Acids Res.">
        <title>tRNAscan-SE: a program for improved detection of transfer RNA genes in genomic sequence.</title>
        <authorList>
            <person name="Lowe T.M."/>
            <person name="Eddy S.R."/>
        </authorList>
    </citation>
    <scope>NUCLEOTIDE SEQUENCE [LARGE SCALE GENOMIC DNA]</scope>
    <source>
        <strain evidence="7">r\B97-61/B2</strain>
    </source>
</reference>
<dbReference type="GO" id="GO:0043531">
    <property type="term" value="F:ADP binding"/>
    <property type="evidence" value="ECO:0007669"/>
    <property type="project" value="InterPro"/>
</dbReference>
<dbReference type="PRINTS" id="PR00364">
    <property type="entry name" value="DISEASERSIST"/>
</dbReference>
<feature type="coiled-coil region" evidence="5">
    <location>
        <begin position="44"/>
        <end position="100"/>
    </location>
</feature>
<dbReference type="PANTHER" id="PTHR33463:SF197">
    <property type="entry name" value="DOMAIN-CONTAINING DISEASE RESISTANCE PROTEIN, PUTATIVE-RELATED"/>
    <property type="match status" value="1"/>
</dbReference>
<organism evidence="7 8">
    <name type="scientific">Theobroma cacao</name>
    <name type="common">Cacao</name>
    <name type="synonym">Cocoa</name>
    <dbReference type="NCBI Taxonomy" id="3641"/>
    <lineage>
        <taxon>Eukaryota</taxon>
        <taxon>Viridiplantae</taxon>
        <taxon>Streptophyta</taxon>
        <taxon>Embryophyta</taxon>
        <taxon>Tracheophyta</taxon>
        <taxon>Spermatophyta</taxon>
        <taxon>Magnoliopsida</taxon>
        <taxon>eudicotyledons</taxon>
        <taxon>Gunneridae</taxon>
        <taxon>Pentapetalae</taxon>
        <taxon>rosids</taxon>
        <taxon>malvids</taxon>
        <taxon>Malvales</taxon>
        <taxon>Malvaceae</taxon>
        <taxon>Byttnerioideae</taxon>
        <taxon>Theobroma</taxon>
    </lineage>
</organism>
<dbReference type="SUPFAM" id="SSF52540">
    <property type="entry name" value="P-loop containing nucleoside triphosphate hydrolases"/>
    <property type="match status" value="1"/>
</dbReference>
<gene>
    <name evidence="8" type="primary">LOC18507145</name>
</gene>
<evidence type="ECO:0000313" key="7">
    <source>
        <dbReference type="Proteomes" id="UP000694886"/>
    </source>
</evidence>
<dbReference type="SMART" id="SM00382">
    <property type="entry name" value="AAA"/>
    <property type="match status" value="1"/>
</dbReference>
<dbReference type="RefSeq" id="XP_017976501.1">
    <property type="nucleotide sequence ID" value="XM_018121012.1"/>
</dbReference>
<dbReference type="GO" id="GO:0005524">
    <property type="term" value="F:ATP binding"/>
    <property type="evidence" value="ECO:0007669"/>
    <property type="project" value="UniProtKB-KW"/>
</dbReference>
<name>A0AB32WEM5_THECC</name>
<keyword evidence="2" id="KW-0547">Nucleotide-binding</keyword>
<dbReference type="Proteomes" id="UP000694886">
    <property type="component" value="Chromosome 5"/>
</dbReference>
<dbReference type="InterPro" id="IPR057135">
    <property type="entry name" value="At4g27190-like_LRR"/>
</dbReference>
<keyword evidence="3" id="KW-0611">Plant defense</keyword>
<dbReference type="InterPro" id="IPR027417">
    <property type="entry name" value="P-loop_NTPase"/>
</dbReference>
<dbReference type="PANTHER" id="PTHR33463">
    <property type="entry name" value="NB-ARC DOMAIN-CONTAINING PROTEIN-RELATED"/>
    <property type="match status" value="1"/>
</dbReference>
<dbReference type="InterPro" id="IPR042197">
    <property type="entry name" value="Apaf_helical"/>
</dbReference>
<evidence type="ECO:0000256" key="5">
    <source>
        <dbReference type="SAM" id="Coils"/>
    </source>
</evidence>